<reference evidence="2" key="1">
    <citation type="submission" date="2020-02" db="EMBL/GenBank/DDBJ databases">
        <authorList>
            <person name="Meier V. D."/>
        </authorList>
    </citation>
    <scope>NUCLEOTIDE SEQUENCE</scope>
    <source>
        <strain evidence="2">AVDCRST_MAG34</strain>
    </source>
</reference>
<evidence type="ECO:0000256" key="1">
    <source>
        <dbReference type="SAM" id="MobiDB-lite"/>
    </source>
</evidence>
<proteinExistence type="predicted"/>
<name>A0A6J4LFI9_9ACTN</name>
<evidence type="ECO:0000313" key="2">
    <source>
        <dbReference type="EMBL" id="CAA9330244.1"/>
    </source>
</evidence>
<dbReference type="EMBL" id="CADCUI010000007">
    <property type="protein sequence ID" value="CAA9330244.1"/>
    <property type="molecule type" value="Genomic_DNA"/>
</dbReference>
<feature type="region of interest" description="Disordered" evidence="1">
    <location>
        <begin position="1"/>
        <end position="43"/>
    </location>
</feature>
<accession>A0A6J4LFI9</accession>
<sequence length="43" mass="4544">MRGRFLRRAGRRTGRGHSGSLGADPGRTPPIGEDVPVTNQVAS</sequence>
<protein>
    <submittedName>
        <fullName evidence="2">Uncharacterized protein</fullName>
    </submittedName>
</protein>
<gene>
    <name evidence="2" type="ORF">AVDCRST_MAG34-212</name>
</gene>
<organism evidence="2">
    <name type="scientific">uncultured Nocardioidaceae bacterium</name>
    <dbReference type="NCBI Taxonomy" id="253824"/>
    <lineage>
        <taxon>Bacteria</taxon>
        <taxon>Bacillati</taxon>
        <taxon>Actinomycetota</taxon>
        <taxon>Actinomycetes</taxon>
        <taxon>Propionibacteriales</taxon>
        <taxon>Nocardioidaceae</taxon>
        <taxon>environmental samples</taxon>
    </lineage>
</organism>
<feature type="compositionally biased region" description="Basic residues" evidence="1">
    <location>
        <begin position="1"/>
        <end position="15"/>
    </location>
</feature>
<dbReference type="AlphaFoldDB" id="A0A6J4LFI9"/>